<evidence type="ECO:0000256" key="14">
    <source>
        <dbReference type="PIRSR" id="PIRSR602401-1"/>
    </source>
</evidence>
<dbReference type="PANTHER" id="PTHR24302">
    <property type="entry name" value="CYTOCHROME P450 FAMILY 3"/>
    <property type="match status" value="1"/>
</dbReference>
<evidence type="ECO:0000256" key="5">
    <source>
        <dbReference type="ARBA" id="ARBA00022617"/>
    </source>
</evidence>
<keyword evidence="18" id="KW-1185">Reference proteome</keyword>
<dbReference type="PRINTS" id="PR00463">
    <property type="entry name" value="EP450I"/>
</dbReference>
<keyword evidence="8" id="KW-0492">Microsome</keyword>
<dbReference type="GO" id="GO:0016705">
    <property type="term" value="F:oxidoreductase activity, acting on paired donors, with incorporation or reduction of molecular oxygen"/>
    <property type="evidence" value="ECO:0007669"/>
    <property type="project" value="InterPro"/>
</dbReference>
<keyword evidence="7" id="KW-0256">Endoplasmic reticulum</keyword>
<dbReference type="InterPro" id="IPR002401">
    <property type="entry name" value="Cyt_P450_E_grp-I"/>
</dbReference>
<keyword evidence="16" id="KW-0812">Transmembrane</keyword>
<gene>
    <name evidence="17" type="ORF">OSB1V03_LOCUS2804</name>
</gene>
<evidence type="ECO:0000256" key="7">
    <source>
        <dbReference type="ARBA" id="ARBA00022824"/>
    </source>
</evidence>
<dbReference type="EMBL" id="OC855611">
    <property type="protein sequence ID" value="CAD7622339.1"/>
    <property type="molecule type" value="Genomic_DNA"/>
</dbReference>
<keyword evidence="9 15" id="KW-0560">Oxidoreductase</keyword>
<keyword evidence="5 14" id="KW-0349">Heme</keyword>
<sequence>MILASLFGLNSLIVLVTSLVILYFYLTRNFKYWSSRGIDGPKPIVGFGTLYQIFFKPLTDVNTENFKKYGKIYGTFLGTKPVLMIADPELTKEMNIKDFHLFVNRNDFVTGDSLNDRSMFNLMDDEWKNMRSIISPTFSSGKMKAMHPIIVDCTQRLEEYLEKKAVTGEEVEMKKIMGNLTMDVIASCAFGTKIDTHNDEKRSDFILNAQKVFRGNWRVWAFFLFMTTFPKLVRWTGFTFNDPTVVKFFRTAITSIIRRRKSESESGGKKRDYLQLMINAQNKSEDKAADEQEIDDLNEEIFGKTDPTEALKFNKMQTEISEDDILATSFIFFVAGYETTATLLSLLFYSLAVDPKCQQKLYEEVKRFDGNFSYENISKMPYLEACVAETLRLYNPISAVGRMASEEYKIGDTGLTIPKGMLVNFDVQTLHHNPDYYPDPDRWDPERFMPENRDQLVPYTYMPFGMGPRNCVGMRFALMEAKTAAAHLVNKFIFKKTAKTTVPPKLKKFEFLLTTEPLITAIEKRH</sequence>
<dbReference type="OrthoDB" id="6428965at2759"/>
<proteinExistence type="inferred from homology"/>
<keyword evidence="11 15" id="KW-0503">Monooxygenase</keyword>
<evidence type="ECO:0000256" key="4">
    <source>
        <dbReference type="ARBA" id="ARBA00010617"/>
    </source>
</evidence>
<accession>A0A7R9KHQ8</accession>
<evidence type="ECO:0000256" key="8">
    <source>
        <dbReference type="ARBA" id="ARBA00022848"/>
    </source>
</evidence>
<evidence type="ECO:0000256" key="15">
    <source>
        <dbReference type="RuleBase" id="RU000461"/>
    </source>
</evidence>
<dbReference type="PROSITE" id="PS00086">
    <property type="entry name" value="CYTOCHROME_P450"/>
    <property type="match status" value="1"/>
</dbReference>
<dbReference type="GO" id="GO:0020037">
    <property type="term" value="F:heme binding"/>
    <property type="evidence" value="ECO:0007669"/>
    <property type="project" value="InterPro"/>
</dbReference>
<dbReference type="CDD" id="cd11055">
    <property type="entry name" value="CYP3A-like"/>
    <property type="match status" value="1"/>
</dbReference>
<evidence type="ECO:0008006" key="19">
    <source>
        <dbReference type="Google" id="ProtNLM"/>
    </source>
</evidence>
<evidence type="ECO:0000256" key="11">
    <source>
        <dbReference type="ARBA" id="ARBA00023033"/>
    </source>
</evidence>
<dbReference type="GO" id="GO:0005506">
    <property type="term" value="F:iron ion binding"/>
    <property type="evidence" value="ECO:0007669"/>
    <property type="project" value="InterPro"/>
</dbReference>
<keyword evidence="6 14" id="KW-0479">Metal-binding</keyword>
<dbReference type="InterPro" id="IPR050705">
    <property type="entry name" value="Cytochrome_P450_3A"/>
</dbReference>
<comment type="function">
    <text evidence="13">Cytochromes P450 are a group of heme-thiolate monooxygenases. They oxidize a variety of structurally unrelated compounds, including steroids, fatty acids, and xenobiotics.</text>
</comment>
<dbReference type="InterPro" id="IPR017972">
    <property type="entry name" value="Cyt_P450_CS"/>
</dbReference>
<comment type="cofactor">
    <cofactor evidence="1 14">
        <name>heme</name>
        <dbReference type="ChEBI" id="CHEBI:30413"/>
    </cofactor>
</comment>
<evidence type="ECO:0000256" key="13">
    <source>
        <dbReference type="ARBA" id="ARBA00043906"/>
    </source>
</evidence>
<keyword evidence="16" id="KW-1133">Transmembrane helix</keyword>
<dbReference type="EMBL" id="CAJPIZ010001036">
    <property type="protein sequence ID" value="CAG2102769.1"/>
    <property type="molecule type" value="Genomic_DNA"/>
</dbReference>
<dbReference type="AlphaFoldDB" id="A0A7R9KHQ8"/>
<organism evidence="17">
    <name type="scientific">Medioppia subpectinata</name>
    <dbReference type="NCBI Taxonomy" id="1979941"/>
    <lineage>
        <taxon>Eukaryota</taxon>
        <taxon>Metazoa</taxon>
        <taxon>Ecdysozoa</taxon>
        <taxon>Arthropoda</taxon>
        <taxon>Chelicerata</taxon>
        <taxon>Arachnida</taxon>
        <taxon>Acari</taxon>
        <taxon>Acariformes</taxon>
        <taxon>Sarcoptiformes</taxon>
        <taxon>Oribatida</taxon>
        <taxon>Brachypylina</taxon>
        <taxon>Oppioidea</taxon>
        <taxon>Oppiidae</taxon>
        <taxon>Medioppia</taxon>
    </lineage>
</organism>
<dbReference type="Pfam" id="PF00067">
    <property type="entry name" value="p450"/>
    <property type="match status" value="1"/>
</dbReference>
<evidence type="ECO:0000256" key="12">
    <source>
        <dbReference type="ARBA" id="ARBA00023136"/>
    </source>
</evidence>
<evidence type="ECO:0000313" key="18">
    <source>
        <dbReference type="Proteomes" id="UP000759131"/>
    </source>
</evidence>
<evidence type="ECO:0000256" key="2">
    <source>
        <dbReference type="ARBA" id="ARBA00004174"/>
    </source>
</evidence>
<evidence type="ECO:0000256" key="3">
    <source>
        <dbReference type="ARBA" id="ARBA00004406"/>
    </source>
</evidence>
<dbReference type="GO" id="GO:0008395">
    <property type="term" value="F:steroid hydroxylase activity"/>
    <property type="evidence" value="ECO:0007669"/>
    <property type="project" value="TreeGrafter"/>
</dbReference>
<keyword evidence="10 14" id="KW-0408">Iron</keyword>
<comment type="similarity">
    <text evidence="4 15">Belongs to the cytochrome P450 family.</text>
</comment>
<dbReference type="InterPro" id="IPR001128">
    <property type="entry name" value="Cyt_P450"/>
</dbReference>
<reference evidence="17" key="1">
    <citation type="submission" date="2020-11" db="EMBL/GenBank/DDBJ databases">
        <authorList>
            <person name="Tran Van P."/>
        </authorList>
    </citation>
    <scope>NUCLEOTIDE SEQUENCE</scope>
</reference>
<keyword evidence="12 16" id="KW-0472">Membrane</keyword>
<evidence type="ECO:0000256" key="10">
    <source>
        <dbReference type="ARBA" id="ARBA00023004"/>
    </source>
</evidence>
<dbReference type="Gene3D" id="1.10.630.10">
    <property type="entry name" value="Cytochrome P450"/>
    <property type="match status" value="1"/>
</dbReference>
<dbReference type="PANTHER" id="PTHR24302:SF15">
    <property type="entry name" value="FATTY-ACID PEROXYGENASE"/>
    <property type="match status" value="1"/>
</dbReference>
<comment type="subcellular location">
    <subcellularLocation>
        <location evidence="3">Endoplasmic reticulum membrane</location>
        <topology evidence="3">Peripheral membrane protein</topology>
    </subcellularLocation>
    <subcellularLocation>
        <location evidence="2">Microsome membrane</location>
        <topology evidence="2">Peripheral membrane protein</topology>
    </subcellularLocation>
</comment>
<feature type="binding site" description="axial binding residue" evidence="14">
    <location>
        <position position="471"/>
    </location>
    <ligand>
        <name>heme</name>
        <dbReference type="ChEBI" id="CHEBI:30413"/>
    </ligand>
    <ligandPart>
        <name>Fe</name>
        <dbReference type="ChEBI" id="CHEBI:18248"/>
    </ligandPart>
</feature>
<dbReference type="GO" id="GO:0005789">
    <property type="term" value="C:endoplasmic reticulum membrane"/>
    <property type="evidence" value="ECO:0007669"/>
    <property type="project" value="UniProtKB-SubCell"/>
</dbReference>
<feature type="transmembrane region" description="Helical" evidence="16">
    <location>
        <begin position="6"/>
        <end position="26"/>
    </location>
</feature>
<dbReference type="Proteomes" id="UP000759131">
    <property type="component" value="Unassembled WGS sequence"/>
</dbReference>
<dbReference type="PRINTS" id="PR00385">
    <property type="entry name" value="P450"/>
</dbReference>
<dbReference type="FunFam" id="1.10.630.10:FF:000042">
    <property type="entry name" value="Cytochrome P450"/>
    <property type="match status" value="1"/>
</dbReference>
<dbReference type="InterPro" id="IPR036396">
    <property type="entry name" value="Cyt_P450_sf"/>
</dbReference>
<evidence type="ECO:0000256" key="1">
    <source>
        <dbReference type="ARBA" id="ARBA00001971"/>
    </source>
</evidence>
<dbReference type="SUPFAM" id="SSF48264">
    <property type="entry name" value="Cytochrome P450"/>
    <property type="match status" value="1"/>
</dbReference>
<protein>
    <recommendedName>
        <fullName evidence="19">Cytochrome P450</fullName>
    </recommendedName>
</protein>
<feature type="transmembrane region" description="Helical" evidence="16">
    <location>
        <begin position="325"/>
        <end position="351"/>
    </location>
</feature>
<evidence type="ECO:0000256" key="9">
    <source>
        <dbReference type="ARBA" id="ARBA00023002"/>
    </source>
</evidence>
<name>A0A7R9KHQ8_9ACAR</name>
<evidence type="ECO:0000256" key="16">
    <source>
        <dbReference type="SAM" id="Phobius"/>
    </source>
</evidence>
<evidence type="ECO:0000313" key="17">
    <source>
        <dbReference type="EMBL" id="CAD7622339.1"/>
    </source>
</evidence>
<evidence type="ECO:0000256" key="6">
    <source>
        <dbReference type="ARBA" id="ARBA00022723"/>
    </source>
</evidence>